<dbReference type="PANTHER" id="PTHR12900:SF0">
    <property type="entry name" value="CHECKPOINT PROTEIN"/>
    <property type="match status" value="1"/>
</dbReference>
<dbReference type="AlphaFoldDB" id="A0AAN8A9F5"/>
<proteinExistence type="predicted"/>
<dbReference type="EMBL" id="JAWIZZ010000038">
    <property type="protein sequence ID" value="KAK5781215.1"/>
    <property type="molecule type" value="Genomic_DNA"/>
</dbReference>
<feature type="region of interest" description="Disordered" evidence="3">
    <location>
        <begin position="305"/>
        <end position="350"/>
    </location>
</feature>
<dbReference type="GO" id="GO:0000724">
    <property type="term" value="P:double-strand break repair via homologous recombination"/>
    <property type="evidence" value="ECO:0007669"/>
    <property type="project" value="TreeGrafter"/>
</dbReference>
<dbReference type="Pfam" id="PF04005">
    <property type="entry name" value="Hus1"/>
    <property type="match status" value="1"/>
</dbReference>
<evidence type="ECO:0000256" key="3">
    <source>
        <dbReference type="SAM" id="MobiDB-lite"/>
    </source>
</evidence>
<comment type="subcellular location">
    <subcellularLocation>
        <location evidence="1">Nucleus</location>
    </subcellularLocation>
</comment>
<dbReference type="GO" id="GO:0006289">
    <property type="term" value="P:nucleotide-excision repair"/>
    <property type="evidence" value="ECO:0007669"/>
    <property type="project" value="TreeGrafter"/>
</dbReference>
<dbReference type="Proteomes" id="UP001306508">
    <property type="component" value="Unassembled WGS sequence"/>
</dbReference>
<dbReference type="InterPro" id="IPR007150">
    <property type="entry name" value="HUS1/Mec3"/>
</dbReference>
<feature type="compositionally biased region" description="Low complexity" evidence="3">
    <location>
        <begin position="315"/>
        <end position="326"/>
    </location>
</feature>
<evidence type="ECO:0000313" key="4">
    <source>
        <dbReference type="EMBL" id="KAK5781215.1"/>
    </source>
</evidence>
<dbReference type="GO" id="GO:0035861">
    <property type="term" value="C:site of double-strand break"/>
    <property type="evidence" value="ECO:0007669"/>
    <property type="project" value="TreeGrafter"/>
</dbReference>
<dbReference type="GO" id="GO:0031573">
    <property type="term" value="P:mitotic intra-S DNA damage checkpoint signaling"/>
    <property type="evidence" value="ECO:0007669"/>
    <property type="project" value="TreeGrafter"/>
</dbReference>
<sequence length="497" mass="56695">MKIKLVLNGFEQPEDYKLLQTTLSTVASVREQAVLRFTKNRLVIISTPKLAGISSNNVNINNGQLWCTIPNDVFKCYFVSSLKDRPVSLEVNCNRILSVLKQYDKALSQGSITAIDIRLQEIREWKEIYNRGTDNHNVNSENQENEISVKRRNISPIYSFTMRFQETIRSKTIGLKNKSEKVVNDDVNLINKTVIHKFMIPVKRLLWEQDVSLKEPVIHVSPLVLKLPSSYGEFGRPFQSFLKRIGRYSNVKDIQLNAITYRNGDDPQLFLSVNQVEWDISIQWNGPLDVSYDPMKEENQLNNLTESDTNHGAMSKNSNNNNNNNKATNSGSDSTGTLHVAPKGNQTITAPFEKNDRRYMYHDEYEEDALEDSEMVGNGTMLDKHVSGAHTSSGENPLQEISRLVEQAEEDNKIQYSVKLKPRDWKVCTKLYTSFDQVLLAIAHDQCCILHCSLEREPGLSEEDQDDENSQISDSSSLKEKGQIIYYMLKSKSLQVS</sequence>
<dbReference type="GO" id="GO:0000723">
    <property type="term" value="P:telomere maintenance"/>
    <property type="evidence" value="ECO:0007669"/>
    <property type="project" value="TreeGrafter"/>
</dbReference>
<dbReference type="GO" id="GO:0030896">
    <property type="term" value="C:checkpoint clamp complex"/>
    <property type="evidence" value="ECO:0007669"/>
    <property type="project" value="InterPro"/>
</dbReference>
<protein>
    <recommendedName>
        <fullName evidence="6">Checkpoint protein</fullName>
    </recommendedName>
</protein>
<keyword evidence="2" id="KW-0539">Nucleus</keyword>
<accession>A0AAN8A9F5</accession>
<name>A0AAN8A9F5_9SACH</name>
<dbReference type="Gene3D" id="3.70.10.10">
    <property type="match status" value="1"/>
</dbReference>
<evidence type="ECO:0008006" key="6">
    <source>
        <dbReference type="Google" id="ProtNLM"/>
    </source>
</evidence>
<evidence type="ECO:0000256" key="1">
    <source>
        <dbReference type="ARBA" id="ARBA00004123"/>
    </source>
</evidence>
<dbReference type="GO" id="GO:0044778">
    <property type="term" value="P:meiotic DNA integrity checkpoint signaling"/>
    <property type="evidence" value="ECO:0007669"/>
    <property type="project" value="TreeGrafter"/>
</dbReference>
<reference evidence="5" key="1">
    <citation type="submission" date="2023-07" db="EMBL/GenBank/DDBJ databases">
        <title>A draft genome of Kazachstania heterogenica Y-27499.</title>
        <authorList>
            <person name="Donic C."/>
            <person name="Kralova J.S."/>
            <person name="Fidel L."/>
            <person name="Ben-Dor S."/>
            <person name="Jung S."/>
        </authorList>
    </citation>
    <scope>NUCLEOTIDE SEQUENCE [LARGE SCALE GENOMIC DNA]</scope>
    <source>
        <strain evidence="5">Y27499</strain>
    </source>
</reference>
<evidence type="ECO:0000256" key="2">
    <source>
        <dbReference type="ARBA" id="ARBA00023242"/>
    </source>
</evidence>
<dbReference type="PANTHER" id="PTHR12900">
    <property type="entry name" value="MITOTIC AND DNA DAMAGE CHECKPOINT PROTEIN HUS1"/>
    <property type="match status" value="1"/>
</dbReference>
<gene>
    <name evidence="4" type="ORF">RI543_001612</name>
</gene>
<feature type="compositionally biased region" description="Polar residues" evidence="3">
    <location>
        <begin position="327"/>
        <end position="337"/>
    </location>
</feature>
<comment type="caution">
    <text evidence="4">The sequence shown here is derived from an EMBL/GenBank/DDBJ whole genome shotgun (WGS) entry which is preliminary data.</text>
</comment>
<evidence type="ECO:0000313" key="5">
    <source>
        <dbReference type="Proteomes" id="UP001306508"/>
    </source>
</evidence>
<dbReference type="GO" id="GO:0033314">
    <property type="term" value="P:mitotic DNA replication checkpoint signaling"/>
    <property type="evidence" value="ECO:0007669"/>
    <property type="project" value="TreeGrafter"/>
</dbReference>
<organism evidence="4 5">
    <name type="scientific">Arxiozyma heterogenica</name>
    <dbReference type="NCBI Taxonomy" id="278026"/>
    <lineage>
        <taxon>Eukaryota</taxon>
        <taxon>Fungi</taxon>
        <taxon>Dikarya</taxon>
        <taxon>Ascomycota</taxon>
        <taxon>Saccharomycotina</taxon>
        <taxon>Saccharomycetes</taxon>
        <taxon>Saccharomycetales</taxon>
        <taxon>Saccharomycetaceae</taxon>
        <taxon>Arxiozyma</taxon>
    </lineage>
</organism>
<keyword evidence="5" id="KW-1185">Reference proteome</keyword>